<dbReference type="InterPro" id="IPR023404">
    <property type="entry name" value="rSAM_horseshoe"/>
</dbReference>
<dbReference type="EMBL" id="DVNJ01000009">
    <property type="protein sequence ID" value="HIU62539.1"/>
    <property type="molecule type" value="Genomic_DNA"/>
</dbReference>
<keyword evidence="2" id="KW-0560">Oxidoreductase</keyword>
<dbReference type="InterPro" id="IPR058240">
    <property type="entry name" value="rSAM_sf"/>
</dbReference>
<dbReference type="InterPro" id="IPR023995">
    <property type="entry name" value="HemZ"/>
</dbReference>
<dbReference type="GO" id="GO:0051539">
    <property type="term" value="F:4 iron, 4 sulfur cluster binding"/>
    <property type="evidence" value="ECO:0007669"/>
    <property type="project" value="TreeGrafter"/>
</dbReference>
<dbReference type="PROSITE" id="PS51918">
    <property type="entry name" value="RADICAL_SAM"/>
    <property type="match status" value="1"/>
</dbReference>
<reference evidence="2" key="2">
    <citation type="journal article" date="2021" name="PeerJ">
        <title>Extensive microbial diversity within the chicken gut microbiome revealed by metagenomics and culture.</title>
        <authorList>
            <person name="Gilroy R."/>
            <person name="Ravi A."/>
            <person name="Getino M."/>
            <person name="Pursley I."/>
            <person name="Horton D.L."/>
            <person name="Alikhan N.F."/>
            <person name="Baker D."/>
            <person name="Gharbi K."/>
            <person name="Hall N."/>
            <person name="Watson M."/>
            <person name="Adriaenssens E.M."/>
            <person name="Foster-Nyarko E."/>
            <person name="Jarju S."/>
            <person name="Secka A."/>
            <person name="Antonio M."/>
            <person name="Oren A."/>
            <person name="Chaudhuri R.R."/>
            <person name="La Ragione R."/>
            <person name="Hildebrand F."/>
            <person name="Pallen M.J."/>
        </authorList>
    </citation>
    <scope>NUCLEOTIDE SEQUENCE</scope>
    <source>
        <strain evidence="2">9366</strain>
    </source>
</reference>
<feature type="domain" description="Radical SAM core" evidence="1">
    <location>
        <begin position="156"/>
        <end position="386"/>
    </location>
</feature>
<proteinExistence type="predicted"/>
<reference evidence="2" key="1">
    <citation type="submission" date="2020-10" db="EMBL/GenBank/DDBJ databases">
        <authorList>
            <person name="Gilroy R."/>
        </authorList>
    </citation>
    <scope>NUCLEOTIDE SEQUENCE</scope>
    <source>
        <strain evidence="2">9366</strain>
    </source>
</reference>
<dbReference type="EC" id="1.3.98.3" evidence="2"/>
<dbReference type="PANTHER" id="PTHR13932">
    <property type="entry name" value="COPROPORPHYRINIGEN III OXIDASE"/>
    <property type="match status" value="1"/>
</dbReference>
<organism evidence="2 3">
    <name type="scientific">Candidatus Caccalectryoclostridium excrementigallinarum</name>
    <dbReference type="NCBI Taxonomy" id="2840710"/>
    <lineage>
        <taxon>Bacteria</taxon>
        <taxon>Bacillati</taxon>
        <taxon>Bacillota</taxon>
        <taxon>Clostridia</taxon>
        <taxon>Christensenellales</taxon>
        <taxon>Christensenellaceae</taxon>
        <taxon>Christensenellaceae incertae sedis</taxon>
        <taxon>Candidatus Caccalectryoclostridium</taxon>
    </lineage>
</organism>
<dbReference type="GO" id="GO:0005737">
    <property type="term" value="C:cytoplasm"/>
    <property type="evidence" value="ECO:0007669"/>
    <property type="project" value="TreeGrafter"/>
</dbReference>
<evidence type="ECO:0000259" key="1">
    <source>
        <dbReference type="PROSITE" id="PS51918"/>
    </source>
</evidence>
<evidence type="ECO:0000313" key="2">
    <source>
        <dbReference type="EMBL" id="HIU62539.1"/>
    </source>
</evidence>
<gene>
    <name evidence="2" type="primary">hemZ</name>
    <name evidence="2" type="ORF">IAB07_02060</name>
</gene>
<dbReference type="SUPFAM" id="SSF102114">
    <property type="entry name" value="Radical SAM enzymes"/>
    <property type="match status" value="1"/>
</dbReference>
<dbReference type="AlphaFoldDB" id="A0A9D1SJA4"/>
<comment type="caution">
    <text evidence="2">The sequence shown here is derived from an EMBL/GenBank/DDBJ whole genome shotgun (WGS) entry which is preliminary data.</text>
</comment>
<dbReference type="SFLD" id="SFLDG01082">
    <property type="entry name" value="B12-binding_domain_containing"/>
    <property type="match status" value="1"/>
</dbReference>
<dbReference type="GO" id="GO:0051989">
    <property type="term" value="F:coproporphyrinogen dehydrogenase activity"/>
    <property type="evidence" value="ECO:0007669"/>
    <property type="project" value="UniProtKB-EC"/>
</dbReference>
<accession>A0A9D1SJA4</accession>
<sequence>MRFFCNKDNLSADIEEILRAFGGEMLDKDDGKSVEVEIEFIGEKQAEILLKYSDEKNNVRNTYENRVNLEDVGDPLKLKSEAKRAAKIMLYDLLSALSGKSLPYGSLTGVRPSKLYHDLTKKGEDAFELFTKEYRVSEEKAKLVRQICREQEGLKSEDPLSADIFVNIPFCTSRCSYCSFISAEIGRVKKFVPAYVELLEREIKNALEIVRRRGFKLRAVYFGGGTPTALDKGSLFRLLALFKGIEAEFTVEAGRPDSIEKDKLDVMDEMGVTRISVNPQSLNDKTVKLIGRKHCAADFFAVFELARKYPFDINCDVIAGLPGESAEDFRRTAEGVFSLLPENVTVHTLALKKGSGLKVSGYDNSGGETGEMVDLARELARKNGYKPYYMYRQKYMSGNLENTGYALAGKACIYNIDIMEECANIIACGAGGISKLWIPGENRLERLADPKGLDVYLARGDELLKAKESFFGL</sequence>
<dbReference type="Pfam" id="PF04055">
    <property type="entry name" value="Radical_SAM"/>
    <property type="match status" value="1"/>
</dbReference>
<evidence type="ECO:0000313" key="3">
    <source>
        <dbReference type="Proteomes" id="UP000824145"/>
    </source>
</evidence>
<dbReference type="GO" id="GO:0006779">
    <property type="term" value="P:porphyrin-containing compound biosynthetic process"/>
    <property type="evidence" value="ECO:0007669"/>
    <property type="project" value="TreeGrafter"/>
</dbReference>
<dbReference type="Gene3D" id="3.80.30.20">
    <property type="entry name" value="tm_1862 like domain"/>
    <property type="match status" value="1"/>
</dbReference>
<dbReference type="InterPro" id="IPR006638">
    <property type="entry name" value="Elp3/MiaA/NifB-like_rSAM"/>
</dbReference>
<name>A0A9D1SJA4_9FIRM</name>
<dbReference type="Proteomes" id="UP000824145">
    <property type="component" value="Unassembled WGS sequence"/>
</dbReference>
<dbReference type="SFLD" id="SFLDG01065">
    <property type="entry name" value="anaerobic_coproporphyrinogen-I"/>
    <property type="match status" value="1"/>
</dbReference>
<dbReference type="InterPro" id="IPR034505">
    <property type="entry name" value="Coproporphyrinogen-III_oxidase"/>
</dbReference>
<dbReference type="InterPro" id="IPR007197">
    <property type="entry name" value="rSAM"/>
</dbReference>
<dbReference type="PANTHER" id="PTHR13932:SF1">
    <property type="entry name" value="OXYGEN-INDEPENDENT COPROPORPHYRINOGEN-III OXIDASE-LIKE PROTEIN HEMZ"/>
    <property type="match status" value="1"/>
</dbReference>
<dbReference type="NCBIfam" id="TIGR03994">
    <property type="entry name" value="rSAM_HemZ"/>
    <property type="match status" value="1"/>
</dbReference>
<dbReference type="CDD" id="cd01335">
    <property type="entry name" value="Radical_SAM"/>
    <property type="match status" value="1"/>
</dbReference>
<dbReference type="SMART" id="SM00729">
    <property type="entry name" value="Elp3"/>
    <property type="match status" value="1"/>
</dbReference>
<protein>
    <submittedName>
        <fullName evidence="2">Coproporphyrinogen dehydrogenase HemZ</fullName>
        <ecNumber evidence="2">1.3.98.3</ecNumber>
    </submittedName>
</protein>
<dbReference type="SFLD" id="SFLDS00029">
    <property type="entry name" value="Radical_SAM"/>
    <property type="match status" value="1"/>
</dbReference>